<gene>
    <name evidence="1" type="ORF">B0T14DRAFT_14895</name>
</gene>
<keyword evidence="2" id="KW-1185">Reference proteome</keyword>
<sequence>MEVAIDPYERHSSREEPLPTAVHRWRFPSRLRDSIFSYAFSTHHSPVDEVMRLAGDLFTEHTILFLSIARCPSPAKVHFLLRRAACQHSSPRHQQRSAHQHVARQRSGTPVYLALRTSLWEAENSCRRSKVTFASIPAPSQGPSSGETQPHAHHSFSNATLPVAFGRPGHSLPFFPEDLSSASPFEKSCFCTRFRLGCYHLLTIAITSTLAAVERVSKLDIMRW</sequence>
<comment type="caution">
    <text evidence="1">The sequence shown here is derived from an EMBL/GenBank/DDBJ whole genome shotgun (WGS) entry which is preliminary data.</text>
</comment>
<organism evidence="1 2">
    <name type="scientific">Immersiella caudata</name>
    <dbReference type="NCBI Taxonomy" id="314043"/>
    <lineage>
        <taxon>Eukaryota</taxon>
        <taxon>Fungi</taxon>
        <taxon>Dikarya</taxon>
        <taxon>Ascomycota</taxon>
        <taxon>Pezizomycotina</taxon>
        <taxon>Sordariomycetes</taxon>
        <taxon>Sordariomycetidae</taxon>
        <taxon>Sordariales</taxon>
        <taxon>Lasiosphaeriaceae</taxon>
        <taxon>Immersiella</taxon>
    </lineage>
</organism>
<proteinExistence type="predicted"/>
<evidence type="ECO:0000313" key="1">
    <source>
        <dbReference type="EMBL" id="KAK0631900.1"/>
    </source>
</evidence>
<evidence type="ECO:0000313" key="2">
    <source>
        <dbReference type="Proteomes" id="UP001175000"/>
    </source>
</evidence>
<dbReference type="AlphaFoldDB" id="A0AA39XDV5"/>
<dbReference type="Proteomes" id="UP001175000">
    <property type="component" value="Unassembled WGS sequence"/>
</dbReference>
<reference evidence="1" key="1">
    <citation type="submission" date="2023-06" db="EMBL/GenBank/DDBJ databases">
        <title>Genome-scale phylogeny and comparative genomics of the fungal order Sordariales.</title>
        <authorList>
            <consortium name="Lawrence Berkeley National Laboratory"/>
            <person name="Hensen N."/>
            <person name="Bonometti L."/>
            <person name="Westerberg I."/>
            <person name="Brannstrom I.O."/>
            <person name="Guillou S."/>
            <person name="Cros-Aarteil S."/>
            <person name="Calhoun S."/>
            <person name="Haridas S."/>
            <person name="Kuo A."/>
            <person name="Mondo S."/>
            <person name="Pangilinan J."/>
            <person name="Riley R."/>
            <person name="Labutti K."/>
            <person name="Andreopoulos B."/>
            <person name="Lipzen A."/>
            <person name="Chen C."/>
            <person name="Yanf M."/>
            <person name="Daum C."/>
            <person name="Ng V."/>
            <person name="Clum A."/>
            <person name="Steindorff A."/>
            <person name="Ohm R."/>
            <person name="Martin F."/>
            <person name="Silar P."/>
            <person name="Natvig D."/>
            <person name="Lalanne C."/>
            <person name="Gautier V."/>
            <person name="Ament-Velasquez S.L."/>
            <person name="Kruys A."/>
            <person name="Hutchinson M.I."/>
            <person name="Powell A.J."/>
            <person name="Barry K."/>
            <person name="Miller A.N."/>
            <person name="Grigoriev I.V."/>
            <person name="Debuchy R."/>
            <person name="Gladieux P."/>
            <person name="Thoren M.H."/>
            <person name="Johannesson H."/>
        </authorList>
    </citation>
    <scope>NUCLEOTIDE SEQUENCE</scope>
    <source>
        <strain evidence="1">CBS 606.72</strain>
    </source>
</reference>
<accession>A0AA39XDV5</accession>
<name>A0AA39XDV5_9PEZI</name>
<protein>
    <submittedName>
        <fullName evidence="1">Uncharacterized protein</fullName>
    </submittedName>
</protein>
<dbReference type="EMBL" id="JAULSU010000001">
    <property type="protein sequence ID" value="KAK0631900.1"/>
    <property type="molecule type" value="Genomic_DNA"/>
</dbReference>